<keyword evidence="2" id="KW-1185">Reference proteome</keyword>
<reference evidence="1 2" key="2">
    <citation type="journal article" date="2013" name="PLoS ONE">
        <title>INDIGO - INtegrated Data Warehouse of MIcrobial GenOmes with Examples from the Red Sea Extremophiles.</title>
        <authorList>
            <person name="Alam I."/>
            <person name="Antunes A."/>
            <person name="Kamau A.A."/>
            <person name="Ba Alawi W."/>
            <person name="Kalkatawi M."/>
            <person name="Stingl U."/>
            <person name="Bajic V.B."/>
        </authorList>
    </citation>
    <scope>NUCLEOTIDE SEQUENCE [LARGE SCALE GENOMIC DNA]</scope>
    <source>
        <strain evidence="1 2">E1L3A</strain>
    </source>
</reference>
<reference evidence="1 2" key="1">
    <citation type="journal article" date="2011" name="J. Bacteriol.">
        <title>Genome sequence of Salinisphaera shabanensis, a gammaproteobacterium from the harsh, variable environment of the brine-seawater interface of the Shaban Deep in the Red Sea.</title>
        <authorList>
            <person name="Antunes A."/>
            <person name="Alam I."/>
            <person name="Bajic V.B."/>
            <person name="Stingl U."/>
        </authorList>
    </citation>
    <scope>NUCLEOTIDE SEQUENCE [LARGE SCALE GENOMIC DNA]</scope>
    <source>
        <strain evidence="1 2">E1L3A</strain>
    </source>
</reference>
<proteinExistence type="predicted"/>
<gene>
    <name evidence="1" type="ORF">SSPSH_002297</name>
</gene>
<accession>U2FRV5</accession>
<sequence>MDDRDPETYAIIGAAMEVHRTLGNGYPEGVYLEALALEFGERDIPCARDVALPVRYKGRDLNCDYGADFICYENVIVELRSVADLAKHEKAQTIHYLKASDASVGLLLNFGQTTLQYRRFIRSSD</sequence>
<dbReference type="STRING" id="1033802.SSPSH_002297"/>
<evidence type="ECO:0000313" key="2">
    <source>
        <dbReference type="Proteomes" id="UP000006242"/>
    </source>
</evidence>
<dbReference type="Proteomes" id="UP000006242">
    <property type="component" value="Unassembled WGS sequence"/>
</dbReference>
<dbReference type="OrthoDB" id="9806869at2"/>
<name>U2FRV5_9GAMM</name>
<dbReference type="AlphaFoldDB" id="U2FRV5"/>
<dbReference type="RefSeq" id="WP_006914482.1">
    <property type="nucleotide sequence ID" value="NZ_AFNV02000015.1"/>
</dbReference>
<protein>
    <submittedName>
        <fullName evidence="1">PDDEXK 3 family protein</fullName>
    </submittedName>
</protein>
<organism evidence="1 2">
    <name type="scientific">Salinisphaera shabanensis E1L3A</name>
    <dbReference type="NCBI Taxonomy" id="1033802"/>
    <lineage>
        <taxon>Bacteria</taxon>
        <taxon>Pseudomonadati</taxon>
        <taxon>Pseudomonadota</taxon>
        <taxon>Gammaproteobacteria</taxon>
        <taxon>Salinisphaerales</taxon>
        <taxon>Salinisphaeraceae</taxon>
        <taxon>Salinisphaera</taxon>
    </lineage>
</organism>
<comment type="caution">
    <text evidence="1">The sequence shown here is derived from an EMBL/GenBank/DDBJ whole genome shotgun (WGS) entry which is preliminary data.</text>
</comment>
<dbReference type="Pfam" id="PF13366">
    <property type="entry name" value="PDDEXK_3"/>
    <property type="match status" value="1"/>
</dbReference>
<dbReference type="InterPro" id="IPR026350">
    <property type="entry name" value="GxxExxY"/>
</dbReference>
<evidence type="ECO:0000313" key="1">
    <source>
        <dbReference type="EMBL" id="ERJ18804.1"/>
    </source>
</evidence>
<dbReference type="EMBL" id="AFNV02000015">
    <property type="protein sequence ID" value="ERJ18804.1"/>
    <property type="molecule type" value="Genomic_DNA"/>
</dbReference>
<dbReference type="NCBIfam" id="TIGR04256">
    <property type="entry name" value="GxxExxY"/>
    <property type="match status" value="1"/>
</dbReference>
<dbReference type="eggNOG" id="COG0614">
    <property type="taxonomic scope" value="Bacteria"/>
</dbReference>